<proteinExistence type="predicted"/>
<evidence type="ECO:0000313" key="2">
    <source>
        <dbReference type="Proteomes" id="UP000266723"/>
    </source>
</evidence>
<keyword evidence="2" id="KW-1185">Reference proteome</keyword>
<sequence length="80" mass="9485">MRLPIRSASCFNRSNPEEAREKLEREFSRTLTEVAERHGSIYFRAAAERLDLTQNKQKPQHVVYNYKWCVLDKVFLVITV</sequence>
<accession>A0ABQ7DCX4</accession>
<evidence type="ECO:0000313" key="1">
    <source>
        <dbReference type="EMBL" id="KAF3575882.1"/>
    </source>
</evidence>
<dbReference type="EMBL" id="QGKV02000649">
    <property type="protein sequence ID" value="KAF3575882.1"/>
    <property type="molecule type" value="Genomic_DNA"/>
</dbReference>
<comment type="caution">
    <text evidence="1">The sequence shown here is derived from an EMBL/GenBank/DDBJ whole genome shotgun (WGS) entry which is preliminary data.</text>
</comment>
<protein>
    <submittedName>
        <fullName evidence="1">Uncharacterized protein</fullName>
    </submittedName>
</protein>
<name>A0ABQ7DCX4_BRACR</name>
<dbReference type="Proteomes" id="UP000266723">
    <property type="component" value="Unassembled WGS sequence"/>
</dbReference>
<gene>
    <name evidence="1" type="ORF">DY000_02034779</name>
</gene>
<reference evidence="1 2" key="1">
    <citation type="journal article" date="2020" name="BMC Genomics">
        <title>Intraspecific diversification of the crop wild relative Brassica cretica Lam. using demographic model selection.</title>
        <authorList>
            <person name="Kioukis A."/>
            <person name="Michalopoulou V.A."/>
            <person name="Briers L."/>
            <person name="Pirintsos S."/>
            <person name="Studholme D.J."/>
            <person name="Pavlidis P."/>
            <person name="Sarris P.F."/>
        </authorList>
    </citation>
    <scope>NUCLEOTIDE SEQUENCE [LARGE SCALE GENOMIC DNA]</scope>
    <source>
        <strain evidence="2">cv. PFS-1207/04</strain>
    </source>
</reference>
<organism evidence="1 2">
    <name type="scientific">Brassica cretica</name>
    <name type="common">Mustard</name>
    <dbReference type="NCBI Taxonomy" id="69181"/>
    <lineage>
        <taxon>Eukaryota</taxon>
        <taxon>Viridiplantae</taxon>
        <taxon>Streptophyta</taxon>
        <taxon>Embryophyta</taxon>
        <taxon>Tracheophyta</taxon>
        <taxon>Spermatophyta</taxon>
        <taxon>Magnoliopsida</taxon>
        <taxon>eudicotyledons</taxon>
        <taxon>Gunneridae</taxon>
        <taxon>Pentapetalae</taxon>
        <taxon>rosids</taxon>
        <taxon>malvids</taxon>
        <taxon>Brassicales</taxon>
        <taxon>Brassicaceae</taxon>
        <taxon>Brassiceae</taxon>
        <taxon>Brassica</taxon>
    </lineage>
</organism>